<organism evidence="2 3">
    <name type="scientific">Liparis tanakae</name>
    <name type="common">Tanaka's snailfish</name>
    <dbReference type="NCBI Taxonomy" id="230148"/>
    <lineage>
        <taxon>Eukaryota</taxon>
        <taxon>Metazoa</taxon>
        <taxon>Chordata</taxon>
        <taxon>Craniata</taxon>
        <taxon>Vertebrata</taxon>
        <taxon>Euteleostomi</taxon>
        <taxon>Actinopterygii</taxon>
        <taxon>Neopterygii</taxon>
        <taxon>Teleostei</taxon>
        <taxon>Neoteleostei</taxon>
        <taxon>Acanthomorphata</taxon>
        <taxon>Eupercaria</taxon>
        <taxon>Perciformes</taxon>
        <taxon>Cottioidei</taxon>
        <taxon>Cottales</taxon>
        <taxon>Liparidae</taxon>
        <taxon>Liparis</taxon>
    </lineage>
</organism>
<dbReference type="AlphaFoldDB" id="A0A4Z2JEN7"/>
<evidence type="ECO:0000313" key="3">
    <source>
        <dbReference type="Proteomes" id="UP000314294"/>
    </source>
</evidence>
<gene>
    <name evidence="2" type="ORF">EYF80_001051</name>
</gene>
<proteinExistence type="predicted"/>
<protein>
    <submittedName>
        <fullName evidence="2">Uncharacterized protein</fullName>
    </submittedName>
</protein>
<dbReference type="Proteomes" id="UP000314294">
    <property type="component" value="Unassembled WGS sequence"/>
</dbReference>
<keyword evidence="3" id="KW-1185">Reference proteome</keyword>
<sequence length="76" mass="8198">MYSDLRSSSSPISTPASCSMAKPSVYSSLRAFEDLHHGVSDGVDHFVVMVAERHLNIQAHKLSQVTVSVGVLSPEN</sequence>
<dbReference type="EMBL" id="SRLO01000004">
    <property type="protein sequence ID" value="TNN88719.1"/>
    <property type="molecule type" value="Genomic_DNA"/>
</dbReference>
<evidence type="ECO:0000313" key="2">
    <source>
        <dbReference type="EMBL" id="TNN88719.1"/>
    </source>
</evidence>
<evidence type="ECO:0000256" key="1">
    <source>
        <dbReference type="SAM" id="MobiDB-lite"/>
    </source>
</evidence>
<comment type="caution">
    <text evidence="2">The sequence shown here is derived from an EMBL/GenBank/DDBJ whole genome shotgun (WGS) entry which is preliminary data.</text>
</comment>
<feature type="compositionally biased region" description="Low complexity" evidence="1">
    <location>
        <begin position="1"/>
        <end position="19"/>
    </location>
</feature>
<name>A0A4Z2JEN7_9TELE</name>
<feature type="region of interest" description="Disordered" evidence="1">
    <location>
        <begin position="1"/>
        <end position="20"/>
    </location>
</feature>
<reference evidence="2 3" key="1">
    <citation type="submission" date="2019-03" db="EMBL/GenBank/DDBJ databases">
        <title>First draft genome of Liparis tanakae, snailfish: a comprehensive survey of snailfish specific genes.</title>
        <authorList>
            <person name="Kim W."/>
            <person name="Song I."/>
            <person name="Jeong J.-H."/>
            <person name="Kim D."/>
            <person name="Kim S."/>
            <person name="Ryu S."/>
            <person name="Song J.Y."/>
            <person name="Lee S.K."/>
        </authorList>
    </citation>
    <scope>NUCLEOTIDE SEQUENCE [LARGE SCALE GENOMIC DNA]</scope>
    <source>
        <tissue evidence="2">Muscle</tissue>
    </source>
</reference>
<accession>A0A4Z2JEN7</accession>